<name>E6PZS1_9ZZZZ</name>
<comment type="caution">
    <text evidence="1">The sequence shown here is derived from an EMBL/GenBank/DDBJ whole genome shotgun (WGS) entry which is preliminary data.</text>
</comment>
<protein>
    <submittedName>
        <fullName evidence="1">Uncharacterized protein</fullName>
    </submittedName>
</protein>
<dbReference type="EMBL" id="CABN01000136">
    <property type="protein sequence ID" value="CBI00430.1"/>
    <property type="molecule type" value="Genomic_DNA"/>
</dbReference>
<proteinExistence type="predicted"/>
<organism evidence="1">
    <name type="scientific">mine drainage metagenome</name>
    <dbReference type="NCBI Taxonomy" id="410659"/>
    <lineage>
        <taxon>unclassified sequences</taxon>
        <taxon>metagenomes</taxon>
        <taxon>ecological metagenomes</taxon>
    </lineage>
</organism>
<reference evidence="1" key="1">
    <citation type="submission" date="2009-10" db="EMBL/GenBank/DDBJ databases">
        <title>Diversity of trophic interactions inside an arsenic-rich microbial ecosystem.</title>
        <authorList>
            <person name="Bertin P.N."/>
            <person name="Heinrich-Salmeron A."/>
            <person name="Pelletier E."/>
            <person name="Goulhen-Chollet F."/>
            <person name="Arsene-Ploetze F."/>
            <person name="Gallien S."/>
            <person name="Calteau A."/>
            <person name="Vallenet D."/>
            <person name="Casiot C."/>
            <person name="Chane-Woon-Ming B."/>
            <person name="Giloteaux L."/>
            <person name="Barakat M."/>
            <person name="Bonnefoy V."/>
            <person name="Bruneel O."/>
            <person name="Chandler M."/>
            <person name="Cleiss J."/>
            <person name="Duran R."/>
            <person name="Elbaz-Poulichet F."/>
            <person name="Fonknechten N."/>
            <person name="Lauga B."/>
            <person name="Mornico D."/>
            <person name="Ortet P."/>
            <person name="Schaeffer C."/>
            <person name="Siguier P."/>
            <person name="Alexander Thil Smith A."/>
            <person name="Van Dorsselaer A."/>
            <person name="Weissenbach J."/>
            <person name="Medigue C."/>
            <person name="Le Paslier D."/>
        </authorList>
    </citation>
    <scope>NUCLEOTIDE SEQUENCE</scope>
</reference>
<sequence length="33" mass="4023">MDWISVLSGWREYRYAVVSDEMCVDFYDFLVRA</sequence>
<gene>
    <name evidence="1" type="ORF">CARN3_0020</name>
</gene>
<evidence type="ECO:0000313" key="1">
    <source>
        <dbReference type="EMBL" id="CBI00430.1"/>
    </source>
</evidence>
<dbReference type="AlphaFoldDB" id="E6PZS1"/>
<accession>E6PZS1</accession>